<evidence type="ECO:0000313" key="3">
    <source>
        <dbReference type="Proteomes" id="UP000266841"/>
    </source>
</evidence>
<feature type="non-terminal residue" evidence="2">
    <location>
        <position position="1"/>
    </location>
</feature>
<gene>
    <name evidence="2" type="ORF">THAOC_33300</name>
</gene>
<evidence type="ECO:0000256" key="1">
    <source>
        <dbReference type="SAM" id="MobiDB-lite"/>
    </source>
</evidence>
<feature type="region of interest" description="Disordered" evidence="1">
    <location>
        <begin position="81"/>
        <end position="108"/>
    </location>
</feature>
<proteinExistence type="predicted"/>
<feature type="compositionally biased region" description="Basic residues" evidence="1">
    <location>
        <begin position="1319"/>
        <end position="1328"/>
    </location>
</feature>
<evidence type="ECO:0000313" key="2">
    <source>
        <dbReference type="EMBL" id="EJK47945.1"/>
    </source>
</evidence>
<keyword evidence="3" id="KW-1185">Reference proteome</keyword>
<feature type="compositionally biased region" description="Basic and acidic residues" evidence="1">
    <location>
        <begin position="931"/>
        <end position="941"/>
    </location>
</feature>
<dbReference type="EMBL" id="AGNL01046443">
    <property type="protein sequence ID" value="EJK47945.1"/>
    <property type="molecule type" value="Genomic_DNA"/>
</dbReference>
<dbReference type="Proteomes" id="UP000266841">
    <property type="component" value="Unassembled WGS sequence"/>
</dbReference>
<reference evidence="2 3" key="1">
    <citation type="journal article" date="2012" name="Genome Biol.">
        <title>Genome and low-iron response of an oceanic diatom adapted to chronic iron limitation.</title>
        <authorList>
            <person name="Lommer M."/>
            <person name="Specht M."/>
            <person name="Roy A.S."/>
            <person name="Kraemer L."/>
            <person name="Andreson R."/>
            <person name="Gutowska M.A."/>
            <person name="Wolf J."/>
            <person name="Bergner S.V."/>
            <person name="Schilhabel M.B."/>
            <person name="Klostermeier U.C."/>
            <person name="Beiko R.G."/>
            <person name="Rosenstiel P."/>
            <person name="Hippler M."/>
            <person name="Laroche J."/>
        </authorList>
    </citation>
    <scope>NUCLEOTIDE SEQUENCE [LARGE SCALE GENOMIC DNA]</scope>
    <source>
        <strain evidence="2 3">CCMP1005</strain>
    </source>
</reference>
<comment type="caution">
    <text evidence="2">The sequence shown here is derived from an EMBL/GenBank/DDBJ whole genome shotgun (WGS) entry which is preliminary data.</text>
</comment>
<organism evidence="2 3">
    <name type="scientific">Thalassiosira oceanica</name>
    <name type="common">Marine diatom</name>
    <dbReference type="NCBI Taxonomy" id="159749"/>
    <lineage>
        <taxon>Eukaryota</taxon>
        <taxon>Sar</taxon>
        <taxon>Stramenopiles</taxon>
        <taxon>Ochrophyta</taxon>
        <taxon>Bacillariophyta</taxon>
        <taxon>Coscinodiscophyceae</taxon>
        <taxon>Thalassiosirophycidae</taxon>
        <taxon>Thalassiosirales</taxon>
        <taxon>Thalassiosiraceae</taxon>
        <taxon>Thalassiosira</taxon>
    </lineage>
</organism>
<sequence>DDADGRPGIPTPEAIGQRADSSDSAAGPRRNEAPPAAIEASSRRSTPQDSGYDPPPRVPTPATAEDHSASGLRRAIDNLQNAEELSSPVPSTPLNPRRTGNDPRIDSLLSPETMDLVEKMNKKFETKSTPVISTTQQKIRRKKFLSTTGHLTITGPPPAGQPRAVQRRMPIRLRSIWIKQPPELGNERQKNIADAILKTGDDDQIALALKDALEHSSVKAYVERIYGEQDSEKSAVGRVAVDGMRDLAERIRDSKHLGGRGKECRALLTTIGMALAESAELQGVSERAVLRQVFPNFSRLTAQRIMRKAGEKRKKFEEEELREFTLFEDEVRRSKYSDQEIDDLRNWMLTNDYSRDSPQAKDTIRERDLNGDLKPELNIHGLPKTDDDDRIIYKRKSKILTTLNAREMHIQMLKPESNGGFAGAYDSHGNIRFSVNSIIHYWPNWLKQMTDADKVMCGCETCLSTDDIHLAYKTKRRKIIAAAEIHLEEMDPDDSEYEEFKTELASYVAEVMPGGRHKYETCMEAAEQYGCGERVEINGQKFPPFQCMNLKCAECTKVGVKTPKFETSKHMDLLTNISKDIQYTKFNTFVRCSKHGCDHISSFDTAPKIRCSRCEGLPDGEEGKLVEKKLRTLETEPFRNFVGEDGTYSLQLKKMFAHKFHVILLGKNFKKKYRYEYAERSGLIMKITRDFAERWVPAGNNQQQFEYFNNDTSLSMEGIVVYFKPKGQTEYQTRFYSILSTEKTQDGRVVYVNTKKMLDNMFNDLEQVEDLEEGSEFELFHASANPQDADTCPHASATPQNVDPWHHADRLKRREIIDDSDGCSCQYRSGMSLYMCYKLSREEDIVYEKGIDGAGHGKGQSDGKSGGDKHYLNVEFRRNIEHNPEALIDRKRSHLTFDISGSGGFRRDLAEVCQVILSDERCGSKKGKTNKGSEDKPKSSKDFSSSTYLVRKEGEAKFDGVKMVVVGFEPGTRNGMKFHYAFRFDPELPKNQFVFSRFPCGCDGCWKQNRLPIEKRYKEPRKDCVLWPMMEIKDKTGKGTGKGHNDWRVGRFEKDNQSDERQYHAIMADTLEEMTARQVKQIVRGNFGAYFVAASNKKRKRGDDNLPYYIVKWKEAPWRATVDMETYVGDVCYTVRKGQWYCTGIWLEKLPSARNWFTMTEGGWETLVDVSKIAVANLRLLPRSEANQIRFGTRRATIKIADERGAWRISDRDHAFLVEESQSREAHEFDVKIANEVMEEEAAKINPMTWSKKPAPMKENPEKRDAKKKKSRAKQEHLIRQDGPAGWKKKSSPKKKAKKSKSPPKKRKSETTAPATGKPTKRSRRKNA</sequence>
<name>K0R5D1_THAOC</name>
<protein>
    <submittedName>
        <fullName evidence="2">Uncharacterized protein</fullName>
    </submittedName>
</protein>
<accession>K0R5D1</accession>
<feature type="compositionally biased region" description="Polar residues" evidence="1">
    <location>
        <begin position="81"/>
        <end position="94"/>
    </location>
</feature>
<feature type="region of interest" description="Disordered" evidence="1">
    <location>
        <begin position="1"/>
        <end position="69"/>
    </location>
</feature>
<feature type="region of interest" description="Disordered" evidence="1">
    <location>
        <begin position="923"/>
        <end position="945"/>
    </location>
</feature>
<feature type="region of interest" description="Disordered" evidence="1">
    <location>
        <begin position="1244"/>
        <end position="1328"/>
    </location>
</feature>
<feature type="compositionally biased region" description="Basic residues" evidence="1">
    <location>
        <begin position="1287"/>
        <end position="1308"/>
    </location>
</feature>